<dbReference type="Gene3D" id="1.10.260.40">
    <property type="entry name" value="lambda repressor-like DNA-binding domains"/>
    <property type="match status" value="1"/>
</dbReference>
<dbReference type="SUPFAM" id="SSF47413">
    <property type="entry name" value="lambda repressor-like DNA-binding domains"/>
    <property type="match status" value="1"/>
</dbReference>
<proteinExistence type="predicted"/>
<evidence type="ECO:0000313" key="2">
    <source>
        <dbReference type="EMBL" id="SSW73762.1"/>
    </source>
</evidence>
<dbReference type="RefSeq" id="WP_129246806.1">
    <property type="nucleotide sequence ID" value="NZ_UFQC01000063.1"/>
</dbReference>
<dbReference type="SMART" id="SM00530">
    <property type="entry name" value="HTH_XRE"/>
    <property type="match status" value="1"/>
</dbReference>
<dbReference type="GO" id="GO:0003677">
    <property type="term" value="F:DNA binding"/>
    <property type="evidence" value="ECO:0007669"/>
    <property type="project" value="InterPro"/>
</dbReference>
<name>A0A446D0W5_9BURK</name>
<protein>
    <recommendedName>
        <fullName evidence="1">HTH cro/C1-type domain-containing protein</fullName>
    </recommendedName>
</protein>
<dbReference type="InterPro" id="IPR001387">
    <property type="entry name" value="Cro/C1-type_HTH"/>
</dbReference>
<dbReference type="AlphaFoldDB" id="A0A446D0W5"/>
<accession>A0A446D0W5</accession>
<dbReference type="InterPro" id="IPR010982">
    <property type="entry name" value="Lambda_DNA-bd_dom_sf"/>
</dbReference>
<sequence length="136" mass="14618">MSLAQRLHTLMRWRGIKSQNQLARISGVPQSCIHRILTREDRYSPSRATLLRLARALDTSVPWLTDGVAPCAAAAATGGACHPDDASDGYCAEIRALLRQQPESTKKTVLLAVRLMLQGAAAPQASRETPVNAGSS</sequence>
<dbReference type="EMBL" id="UFQC01000063">
    <property type="protein sequence ID" value="SSW73762.1"/>
    <property type="molecule type" value="Genomic_DNA"/>
</dbReference>
<evidence type="ECO:0000259" key="1">
    <source>
        <dbReference type="PROSITE" id="PS50943"/>
    </source>
</evidence>
<dbReference type="Proteomes" id="UP000289465">
    <property type="component" value="Unassembled WGS sequence"/>
</dbReference>
<reference evidence="2 3" key="1">
    <citation type="submission" date="2018-07" db="EMBL/GenBank/DDBJ databases">
        <authorList>
            <person name="Peeters C."/>
        </authorList>
    </citation>
    <scope>NUCLEOTIDE SEQUENCE [LARGE SCALE GENOMIC DNA]</scope>
    <source>
        <strain evidence="2 3">LMG 30378</strain>
    </source>
</reference>
<feature type="domain" description="HTH cro/C1-type" evidence="1">
    <location>
        <begin position="18"/>
        <end position="64"/>
    </location>
</feature>
<organism evidence="2 3">
    <name type="scientific">Achromobacter veterisilvae</name>
    <dbReference type="NCBI Taxonomy" id="2069367"/>
    <lineage>
        <taxon>Bacteria</taxon>
        <taxon>Pseudomonadati</taxon>
        <taxon>Pseudomonadota</taxon>
        <taxon>Betaproteobacteria</taxon>
        <taxon>Burkholderiales</taxon>
        <taxon>Alcaligenaceae</taxon>
        <taxon>Achromobacter</taxon>
    </lineage>
</organism>
<dbReference type="OrthoDB" id="8636468at2"/>
<evidence type="ECO:0000313" key="3">
    <source>
        <dbReference type="Proteomes" id="UP000289465"/>
    </source>
</evidence>
<dbReference type="CDD" id="cd00093">
    <property type="entry name" value="HTH_XRE"/>
    <property type="match status" value="1"/>
</dbReference>
<dbReference type="Pfam" id="PF13560">
    <property type="entry name" value="HTH_31"/>
    <property type="match status" value="1"/>
</dbReference>
<dbReference type="PROSITE" id="PS50943">
    <property type="entry name" value="HTH_CROC1"/>
    <property type="match status" value="1"/>
</dbReference>
<gene>
    <name evidence="2" type="ORF">AVE30378_06109</name>
</gene>